<dbReference type="GO" id="GO:0019901">
    <property type="term" value="F:protein kinase binding"/>
    <property type="evidence" value="ECO:0007669"/>
    <property type="project" value="TreeGrafter"/>
</dbReference>
<accession>A0AAN9TCQ3</accession>
<organism evidence="3 4">
    <name type="scientific">Parthenolecanium corni</name>
    <dbReference type="NCBI Taxonomy" id="536013"/>
    <lineage>
        <taxon>Eukaryota</taxon>
        <taxon>Metazoa</taxon>
        <taxon>Ecdysozoa</taxon>
        <taxon>Arthropoda</taxon>
        <taxon>Hexapoda</taxon>
        <taxon>Insecta</taxon>
        <taxon>Pterygota</taxon>
        <taxon>Neoptera</taxon>
        <taxon>Paraneoptera</taxon>
        <taxon>Hemiptera</taxon>
        <taxon>Sternorrhyncha</taxon>
        <taxon>Coccoidea</taxon>
        <taxon>Coccidae</taxon>
        <taxon>Parthenolecanium</taxon>
    </lineage>
</organism>
<evidence type="ECO:0000256" key="1">
    <source>
        <dbReference type="SAM" id="MobiDB-lite"/>
    </source>
</evidence>
<evidence type="ECO:0000259" key="2">
    <source>
        <dbReference type="Pfam" id="PF15787"/>
    </source>
</evidence>
<gene>
    <name evidence="3" type="ORF">V9T40_001375</name>
</gene>
<feature type="domain" description="DUF4704" evidence="2">
    <location>
        <begin position="834"/>
        <end position="1117"/>
    </location>
</feature>
<dbReference type="InterPro" id="IPR013320">
    <property type="entry name" value="ConA-like_dom_sf"/>
</dbReference>
<name>A0AAN9TCQ3_9HEMI</name>
<dbReference type="GO" id="GO:0008104">
    <property type="term" value="P:intracellular protein localization"/>
    <property type="evidence" value="ECO:0007669"/>
    <property type="project" value="TreeGrafter"/>
</dbReference>
<sequence>MESKKDIYSFWVHYTTKNEEEYFRKFIAGLVSIWESQLNLDWSGDLSLPDSTTIKPDVGPHLSRLPEELLPAIGKFLYVTKDKIDKDGMSSNELKDAELLVRTLILISRNFSNIPSVAAANYVHLIISIASSVMLKIVNKEAKETLYESISFCIFCCHLLECLYDPFFTWRFFKKTRNLAHCLIKYKHPSAAPLHIEVVPFVFELFERKISNINPSLAFELLNVLGAVVSGSQYNALSGVCPATASLLTTVIADSLATIEIRITAVKCFIIMIYNLLSIEPHQRQIEISTLLEAFKDSMGKVSSSSERNIDEGNKIVLLCSMFDMLSALVKICNDENKKVVRCLMVQNFILESILEAMDKFEERMMKINGYNRMFRKLKLIDNPTISLLSIFIEMTTEEEYQNARSFKLENSKLIVPLLQLIPSLEQENQEWLCSTIFSVCSCNLKSKWKSIRCGTIKAACETLKKHHLLVPETINQLISLIETLASISVNTAELKHIFNLFLVSDNKLCQYYLKLLQVLSNITRSNNLIHCRSYFDIQSNADGISIPDIKKWPGSLFGFTFHCWFSLNKIDDNDNAKFGSGTSSYRRQIFTILTNTKQGMEVNMNAENNLAIIVTTKKEFLVVSLFDFTFEENRWYCLDVCYTPGKRPFAQNQISIYIDGIQQLVATVKFSHIPENFSWCRIGAPVDDVSFDVDPGNVNIPPPETEKSGGLLPSFISHVPNYITFPLRTSANVNPYVKNFPLGMQSTIFGPTLALSGQMGNLCLFQEPLHHSQIRLLYESGINGDIFSNADENSELSNLQSKLVFFYSPLACAFDHAVDLCLKYKIDGRTTASVCNVHCLKESINSIGGVNVFFPFFETSDYWSNQVICLRQDVSVDDYGEATDFAVSNFRNISEIQLEENSVAVVLTVIKNMLKDPVNQEYFIKRHGFAMLGYLLTQVSINLMDTSVLVSVCLLSENVINTKNAQYQRVFYQNVLFNYDIWARCNFEVLQGHAQFLHYFIKKDKKFFKKRFGVQFLLDVIRKYLSSEDLTNSDATKTVRITIIGIINYYIQKEINVQEMTAILNYMVAARHDFQVIEILDMLINHLKNKSCTDQLYLLLYEHHSADLLYALLIKPAFSVELKKSIFRLFMILLRTDRVYERSKLRLQLQDHTSIGLYSGLIVLFPDKPSLPMDIALMILDQIFLTENSGGFAGALTLLSRLWNASLEAKLEAARKVLTVLYMKPSAPTLFAKQTGWQDCICRLLIHHPITRPDSTSTLDVPEEYKLSEERISSKSSKNSSFDMDSKEIPAAVTALVTDNIHLVASSLTSVAEDVSTIVAENILYAANNLTSAAENVSMMVNENIQFAADTVSSVAGNVNSLVTGNINFAAGVVGSAYSLITHKTSNFEKPEIPQIEAENKAYSLPCGNEDPFTLINFDDLSLSNRSFSNGSIDDLRSHSSQSKCSPSHASKDSISVTSVPSESNDSDVFVDNDEERVIFDVSGRWRGFEGDKEEDKEQELCNAITTILFNIMWKGYDVHQTSVWKERGQVLACINMIGLNNALHCSHMEFKLKLLEMLIQAALSDLVDTHGAEYMYMKIENGAQLLRWVYDLLVLDPGRNKSKKIPLKLLDGIVGLIETLLVFRDTPAEENVNLVKISFGILLKNASYTDTEMCAIATAKLHTVIQTRKMSDLNEGCYILYLLNEIISDDLKEGNMEHYSFMVPVMKTLLAKMGDLFANNAIPNLSIVSGPEFYEKFQELYCDSEWCNFLDSKITDSHDYN</sequence>
<dbReference type="Pfam" id="PF15787">
    <property type="entry name" value="DUF4704"/>
    <property type="match status" value="1"/>
</dbReference>
<dbReference type="Gene3D" id="2.60.120.200">
    <property type="match status" value="1"/>
</dbReference>
<feature type="compositionally biased region" description="Polar residues" evidence="1">
    <location>
        <begin position="1454"/>
        <end position="1465"/>
    </location>
</feature>
<dbReference type="SUPFAM" id="SSF49899">
    <property type="entry name" value="Concanavalin A-like lectins/glucanases"/>
    <property type="match status" value="1"/>
</dbReference>
<proteinExistence type="predicted"/>
<dbReference type="InterPro" id="IPR050865">
    <property type="entry name" value="BEACH_Domain"/>
</dbReference>
<feature type="region of interest" description="Disordered" evidence="1">
    <location>
        <begin position="1440"/>
        <end position="1468"/>
    </location>
</feature>
<feature type="compositionally biased region" description="Low complexity" evidence="1">
    <location>
        <begin position="1440"/>
        <end position="1450"/>
    </location>
</feature>
<evidence type="ECO:0000313" key="3">
    <source>
        <dbReference type="EMBL" id="KAK7580746.1"/>
    </source>
</evidence>
<dbReference type="GO" id="GO:0016020">
    <property type="term" value="C:membrane"/>
    <property type="evidence" value="ECO:0007669"/>
    <property type="project" value="TreeGrafter"/>
</dbReference>
<dbReference type="GO" id="GO:0005829">
    <property type="term" value="C:cytosol"/>
    <property type="evidence" value="ECO:0007669"/>
    <property type="project" value="TreeGrafter"/>
</dbReference>
<comment type="caution">
    <text evidence="3">The sequence shown here is derived from an EMBL/GenBank/DDBJ whole genome shotgun (WGS) entry which is preliminary data.</text>
</comment>
<dbReference type="PANTHER" id="PTHR13743:SF112">
    <property type="entry name" value="BEACH DOMAIN-CONTAINING PROTEIN"/>
    <property type="match status" value="1"/>
</dbReference>
<keyword evidence="4" id="KW-1185">Reference proteome</keyword>
<evidence type="ECO:0000313" key="4">
    <source>
        <dbReference type="Proteomes" id="UP001367676"/>
    </source>
</evidence>
<dbReference type="PANTHER" id="PTHR13743">
    <property type="entry name" value="BEIGE/BEACH-RELATED"/>
    <property type="match status" value="1"/>
</dbReference>
<dbReference type="Pfam" id="PF16057">
    <property type="entry name" value="DUF4800"/>
    <property type="match status" value="1"/>
</dbReference>
<dbReference type="Proteomes" id="UP001367676">
    <property type="component" value="Unassembled WGS sequence"/>
</dbReference>
<reference evidence="3 4" key="1">
    <citation type="submission" date="2024-03" db="EMBL/GenBank/DDBJ databases">
        <title>Adaptation during the transition from Ophiocordyceps entomopathogen to insect associate is accompanied by gene loss and intensified selection.</title>
        <authorList>
            <person name="Ward C.M."/>
            <person name="Onetto C.A."/>
            <person name="Borneman A.R."/>
        </authorList>
    </citation>
    <scope>NUCLEOTIDE SEQUENCE [LARGE SCALE GENOMIC DNA]</scope>
    <source>
        <strain evidence="3">AWRI1</strain>
        <tissue evidence="3">Single Adult Female</tissue>
    </source>
</reference>
<dbReference type="InterPro" id="IPR031570">
    <property type="entry name" value="NBEA/BDCP_DUF4704"/>
</dbReference>
<protein>
    <recommendedName>
        <fullName evidence="2">DUF4704 domain-containing protein</fullName>
    </recommendedName>
</protein>
<dbReference type="EMBL" id="JBBCAQ010000034">
    <property type="protein sequence ID" value="KAK7580746.1"/>
    <property type="molecule type" value="Genomic_DNA"/>
</dbReference>